<evidence type="ECO:0000313" key="1">
    <source>
        <dbReference type="EMBL" id="EGT46346.1"/>
    </source>
</evidence>
<evidence type="ECO:0000313" key="2">
    <source>
        <dbReference type="Proteomes" id="UP000008068"/>
    </source>
</evidence>
<gene>
    <name evidence="1" type="ORF">CAEBREN_11877</name>
</gene>
<protein>
    <submittedName>
        <fullName evidence="1">Uncharacterized protein</fullName>
    </submittedName>
</protein>
<dbReference type="InterPro" id="IPR010695">
    <property type="entry name" value="FAIM1"/>
</dbReference>
<dbReference type="HOGENOM" id="CLU_1251627_0_0_1"/>
<sequence>MPRSPSPHLHRFHSSVGWNVPVGGRIHKFNFLHTFQDGCCQMNMDGLGTTVWKHNKGLKNVFKVRQLESNPCKKSFQFGSLKIDVWVSGIGDDFVYALDVSWPRNSKVGFLVHKEKMEVWGNGQKLEEAIMNFTDSGGSRTTFLLETTKCKIETKVNVETGTTYEFTKNGEIVPLDVNLDEPIHRRPDLLKKHLQKN</sequence>
<dbReference type="AlphaFoldDB" id="G0MWN5"/>
<dbReference type="InParanoid" id="G0MWN5"/>
<dbReference type="InterPro" id="IPR038513">
    <property type="entry name" value="FAIM1_dom_sf"/>
</dbReference>
<dbReference type="Proteomes" id="UP000008068">
    <property type="component" value="Unassembled WGS sequence"/>
</dbReference>
<proteinExistence type="predicted"/>
<dbReference type="Gene3D" id="2.40.128.180">
    <property type="match status" value="1"/>
</dbReference>
<reference evidence="2" key="1">
    <citation type="submission" date="2011-07" db="EMBL/GenBank/DDBJ databases">
        <authorList>
            <consortium name="Caenorhabditis brenneri Sequencing and Analysis Consortium"/>
            <person name="Wilson R.K."/>
        </authorList>
    </citation>
    <scope>NUCLEOTIDE SEQUENCE [LARGE SCALE GENOMIC DNA]</scope>
    <source>
        <strain evidence="2">PB2801</strain>
    </source>
</reference>
<dbReference type="Pfam" id="PF06905">
    <property type="entry name" value="FAIM1"/>
    <property type="match status" value="1"/>
</dbReference>
<dbReference type="EMBL" id="GL379817">
    <property type="protein sequence ID" value="EGT46346.1"/>
    <property type="molecule type" value="Genomic_DNA"/>
</dbReference>
<keyword evidence="2" id="KW-1185">Reference proteome</keyword>
<accession>G0MWN5</accession>
<name>G0MWN5_CAEBE</name>
<dbReference type="GO" id="GO:0043066">
    <property type="term" value="P:negative regulation of apoptotic process"/>
    <property type="evidence" value="ECO:0007669"/>
    <property type="project" value="InterPro"/>
</dbReference>
<organism evidence="2">
    <name type="scientific">Caenorhabditis brenneri</name>
    <name type="common">Nematode worm</name>
    <dbReference type="NCBI Taxonomy" id="135651"/>
    <lineage>
        <taxon>Eukaryota</taxon>
        <taxon>Metazoa</taxon>
        <taxon>Ecdysozoa</taxon>
        <taxon>Nematoda</taxon>
        <taxon>Chromadorea</taxon>
        <taxon>Rhabditida</taxon>
        <taxon>Rhabditina</taxon>
        <taxon>Rhabditomorpha</taxon>
        <taxon>Rhabditoidea</taxon>
        <taxon>Rhabditidae</taxon>
        <taxon>Peloderinae</taxon>
        <taxon>Caenorhabditis</taxon>
    </lineage>
</organism>